<protein>
    <submittedName>
        <fullName evidence="2">Metallophosphoesterase</fullName>
    </submittedName>
</protein>
<reference evidence="2" key="1">
    <citation type="submission" date="2021-04" db="EMBL/GenBank/DDBJ databases">
        <title>Oceanospirillales bacteria with DddD are important DMSP degraders in coastal seawater.</title>
        <authorList>
            <person name="Liu J."/>
        </authorList>
    </citation>
    <scope>NUCLEOTIDE SEQUENCE</scope>
    <source>
        <strain evidence="2">D13-1</strain>
    </source>
</reference>
<evidence type="ECO:0000313" key="2">
    <source>
        <dbReference type="EMBL" id="UTW12166.1"/>
    </source>
</evidence>
<organism evidence="2 3">
    <name type="scientific">Marinobacterium rhizophilum</name>
    <dbReference type="NCBI Taxonomy" id="420402"/>
    <lineage>
        <taxon>Bacteria</taxon>
        <taxon>Pseudomonadati</taxon>
        <taxon>Pseudomonadota</taxon>
        <taxon>Gammaproteobacteria</taxon>
        <taxon>Oceanospirillales</taxon>
        <taxon>Oceanospirillaceae</taxon>
        <taxon>Marinobacterium</taxon>
    </lineage>
</organism>
<gene>
    <name evidence="2" type="ORF">KDW95_00275</name>
</gene>
<keyword evidence="3" id="KW-1185">Reference proteome</keyword>
<evidence type="ECO:0000259" key="1">
    <source>
        <dbReference type="Pfam" id="PF00149"/>
    </source>
</evidence>
<dbReference type="InterPro" id="IPR050126">
    <property type="entry name" value="Ap4A_hydrolase"/>
</dbReference>
<dbReference type="RefSeq" id="WP_255854224.1">
    <property type="nucleotide sequence ID" value="NZ_CP073347.1"/>
</dbReference>
<feature type="domain" description="Calcineurin-like phosphoesterase" evidence="1">
    <location>
        <begin position="17"/>
        <end position="184"/>
    </location>
</feature>
<dbReference type="PANTHER" id="PTHR42850">
    <property type="entry name" value="METALLOPHOSPHOESTERASE"/>
    <property type="match status" value="1"/>
</dbReference>
<sequence>MTKLQRYPYNSTGHDYAVGDLHGHCSLLMTGLKQRAFDPVRDRLFAVGDLVDRGPESLACLELLQQSWFHSICGNHEAMMVDALLHGRQFDLWMLNGGEWIYELNIDRVARLCDRLVTGLPYGIEVDTAQGLVGLIHAEVPGDDWRQVATGDTRTMLWARERLEQWRTDPVRGIDQVVCGHTPVKTPVRLGNVHYIDTGAYFTGNLTLIELRELFQVD</sequence>
<dbReference type="SUPFAM" id="SSF56300">
    <property type="entry name" value="Metallo-dependent phosphatases"/>
    <property type="match status" value="1"/>
</dbReference>
<dbReference type="Gene3D" id="3.60.21.10">
    <property type="match status" value="1"/>
</dbReference>
<dbReference type="Proteomes" id="UP001058461">
    <property type="component" value="Chromosome"/>
</dbReference>
<accession>A0ABY5HIG2</accession>
<dbReference type="Pfam" id="PF00149">
    <property type="entry name" value="Metallophos"/>
    <property type="match status" value="1"/>
</dbReference>
<evidence type="ECO:0000313" key="3">
    <source>
        <dbReference type="Proteomes" id="UP001058461"/>
    </source>
</evidence>
<proteinExistence type="predicted"/>
<dbReference type="EMBL" id="CP073347">
    <property type="protein sequence ID" value="UTW12166.1"/>
    <property type="molecule type" value="Genomic_DNA"/>
</dbReference>
<dbReference type="InterPro" id="IPR004843">
    <property type="entry name" value="Calcineurin-like_PHP"/>
</dbReference>
<dbReference type="PANTHER" id="PTHR42850:SF10">
    <property type="entry name" value="SERINE_THREONINE-PROTEIN PHOSPHATASE 1"/>
    <property type="match status" value="1"/>
</dbReference>
<name>A0ABY5HIG2_9GAMM</name>
<dbReference type="InterPro" id="IPR029052">
    <property type="entry name" value="Metallo-depent_PP-like"/>
</dbReference>